<keyword evidence="1" id="KW-0472">Membrane</keyword>
<dbReference type="EMBL" id="CP053892">
    <property type="protein sequence ID" value="QKG20572.1"/>
    <property type="molecule type" value="Genomic_DNA"/>
</dbReference>
<proteinExistence type="predicted"/>
<dbReference type="RefSeq" id="WP_216858380.1">
    <property type="nucleotide sequence ID" value="NZ_CP053892.1"/>
</dbReference>
<accession>A0A7D3VWK6</accession>
<feature type="transmembrane region" description="Helical" evidence="1">
    <location>
        <begin position="12"/>
        <end position="32"/>
    </location>
</feature>
<evidence type="ECO:0000256" key="1">
    <source>
        <dbReference type="SAM" id="Phobius"/>
    </source>
</evidence>
<evidence type="ECO:0000313" key="2">
    <source>
        <dbReference type="EMBL" id="QKG20572.1"/>
    </source>
</evidence>
<organism evidence="2 3">
    <name type="scientific">Actinomadura verrucosospora</name>
    <dbReference type="NCBI Taxonomy" id="46165"/>
    <lineage>
        <taxon>Bacteria</taxon>
        <taxon>Bacillati</taxon>
        <taxon>Actinomycetota</taxon>
        <taxon>Actinomycetes</taxon>
        <taxon>Streptosporangiales</taxon>
        <taxon>Thermomonosporaceae</taxon>
        <taxon>Actinomadura</taxon>
    </lineage>
</organism>
<gene>
    <name evidence="2" type="ORF">ACTIVE_2210</name>
</gene>
<feature type="transmembrane region" description="Helical" evidence="1">
    <location>
        <begin position="44"/>
        <end position="66"/>
    </location>
</feature>
<feature type="transmembrane region" description="Helical" evidence="1">
    <location>
        <begin position="313"/>
        <end position="336"/>
    </location>
</feature>
<dbReference type="AlphaFoldDB" id="A0A7D3VWK6"/>
<reference evidence="2 3" key="1">
    <citation type="submission" date="2020-05" db="EMBL/GenBank/DDBJ databases">
        <title>Actinomadura verrucosospora NRRL-B18236 (PFL_A860) Genome sequencing and assembly.</title>
        <authorList>
            <person name="Samborskyy M."/>
        </authorList>
    </citation>
    <scope>NUCLEOTIDE SEQUENCE [LARGE SCALE GENOMIC DNA]</scope>
    <source>
        <strain evidence="2 3">NRRL:B18236</strain>
    </source>
</reference>
<feature type="transmembrane region" description="Helical" evidence="1">
    <location>
        <begin position="174"/>
        <end position="194"/>
    </location>
</feature>
<feature type="transmembrane region" description="Helical" evidence="1">
    <location>
        <begin position="225"/>
        <end position="246"/>
    </location>
</feature>
<feature type="transmembrane region" description="Helical" evidence="1">
    <location>
        <begin position="114"/>
        <end position="137"/>
    </location>
</feature>
<name>A0A7D3VWK6_ACTVE</name>
<protein>
    <submittedName>
        <fullName evidence="2">Uncharacterized protein</fullName>
    </submittedName>
</protein>
<feature type="transmembrane region" description="Helical" evidence="1">
    <location>
        <begin position="78"/>
        <end position="102"/>
    </location>
</feature>
<sequence length="349" mass="36401">MEAIFRRWPAWAGYAAGAWAAGAAVLALYWAAGGTAGFPLRDVRAAHAAAWPIGAVLLVGGIMAVSSVRETGRLMPRSWPLAGLWAACAVAGAGTFGIVMRALQLLFTGTVDDWPVFGVEASCAVGAALLAGAAVAFRRRTEGACARCGRVHAVTGTAKAPAPVTDAPRGVRRAAWAGVLAFVPYMAMKTTWAFGGTFAGIPGDEVVAEFRRNGASGLILTLERYGLDFTTLSALAGIFLLLGLTHRWGQVFPRWAPPLTGRRVPRWLPLVPAWLGAATLGPYGVVGTFAYLLPIAAGLRDLPHDGLMGGWSGWTVAACGIGAFGVYGIALGAAALSYQRRTRPRCVSP</sequence>
<feature type="transmembrane region" description="Helical" evidence="1">
    <location>
        <begin position="267"/>
        <end position="293"/>
    </location>
</feature>
<keyword evidence="1" id="KW-0812">Transmembrane</keyword>
<keyword evidence="1" id="KW-1133">Transmembrane helix</keyword>
<keyword evidence="3" id="KW-1185">Reference proteome</keyword>
<dbReference type="Proteomes" id="UP000501240">
    <property type="component" value="Chromosome"/>
</dbReference>
<evidence type="ECO:0000313" key="3">
    <source>
        <dbReference type="Proteomes" id="UP000501240"/>
    </source>
</evidence>